<dbReference type="SUPFAM" id="SSF54060">
    <property type="entry name" value="His-Me finger endonucleases"/>
    <property type="match status" value="1"/>
</dbReference>
<gene>
    <name evidence="6" type="ORF">GON26_17560</name>
</gene>
<keyword evidence="4" id="KW-0378">Hydrolase</keyword>
<evidence type="ECO:0000256" key="3">
    <source>
        <dbReference type="ARBA" id="ARBA00022729"/>
    </source>
</evidence>
<dbReference type="Pfam" id="PF04231">
    <property type="entry name" value="Endonuclease_1"/>
    <property type="match status" value="1"/>
</dbReference>
<dbReference type="InterPro" id="IPR007346">
    <property type="entry name" value="Endonuclease-I"/>
</dbReference>
<keyword evidence="2" id="KW-0540">Nuclease</keyword>
<evidence type="ECO:0000259" key="5">
    <source>
        <dbReference type="PROSITE" id="PS50853"/>
    </source>
</evidence>
<feature type="domain" description="Fibronectin type-III" evidence="5">
    <location>
        <begin position="275"/>
        <end position="363"/>
    </location>
</feature>
<evidence type="ECO:0000256" key="4">
    <source>
        <dbReference type="ARBA" id="ARBA00022801"/>
    </source>
</evidence>
<evidence type="ECO:0000256" key="1">
    <source>
        <dbReference type="ARBA" id="ARBA00006429"/>
    </source>
</evidence>
<dbReference type="PROSITE" id="PS50853">
    <property type="entry name" value="FN3"/>
    <property type="match status" value="1"/>
</dbReference>
<dbReference type="InterPro" id="IPR013783">
    <property type="entry name" value="Ig-like_fold"/>
</dbReference>
<evidence type="ECO:0000313" key="6">
    <source>
        <dbReference type="EMBL" id="MWB96173.1"/>
    </source>
</evidence>
<name>A0A6I4NPT0_9FLAO</name>
<dbReference type="PANTHER" id="PTHR33607:SF2">
    <property type="entry name" value="ENDONUCLEASE-1"/>
    <property type="match status" value="1"/>
</dbReference>
<comment type="similarity">
    <text evidence="1">Belongs to the EndA/NucM nuclease family.</text>
</comment>
<accession>A0A6I4NPT0</accession>
<dbReference type="InterPro" id="IPR026444">
    <property type="entry name" value="Secre_tail"/>
</dbReference>
<dbReference type="PANTHER" id="PTHR33607">
    <property type="entry name" value="ENDONUCLEASE-1"/>
    <property type="match status" value="1"/>
</dbReference>
<keyword evidence="7" id="KW-1185">Reference proteome</keyword>
<dbReference type="Pfam" id="PF00041">
    <property type="entry name" value="fn3"/>
    <property type="match status" value="1"/>
</dbReference>
<dbReference type="CDD" id="cd00063">
    <property type="entry name" value="FN3"/>
    <property type="match status" value="1"/>
</dbReference>
<dbReference type="EMBL" id="WSTB01000011">
    <property type="protein sequence ID" value="MWB96173.1"/>
    <property type="molecule type" value="Genomic_DNA"/>
</dbReference>
<dbReference type="SMART" id="SM00060">
    <property type="entry name" value="FN3"/>
    <property type="match status" value="1"/>
</dbReference>
<dbReference type="InterPro" id="IPR044925">
    <property type="entry name" value="His-Me_finger_sf"/>
</dbReference>
<dbReference type="GO" id="GO:0004518">
    <property type="term" value="F:nuclease activity"/>
    <property type="evidence" value="ECO:0007669"/>
    <property type="project" value="UniProtKB-KW"/>
</dbReference>
<keyword evidence="3" id="KW-0732">Signal</keyword>
<dbReference type="Gene3D" id="2.60.40.10">
    <property type="entry name" value="Immunoglobulins"/>
    <property type="match status" value="1"/>
</dbReference>
<comment type="caution">
    <text evidence="6">The sequence shown here is derived from an EMBL/GenBank/DDBJ whole genome shotgun (WGS) entry which is preliminary data.</text>
</comment>
<dbReference type="Pfam" id="PF18962">
    <property type="entry name" value="Por_Secre_tail"/>
    <property type="match status" value="1"/>
</dbReference>
<evidence type="ECO:0000256" key="2">
    <source>
        <dbReference type="ARBA" id="ARBA00022722"/>
    </source>
</evidence>
<dbReference type="InterPro" id="IPR003961">
    <property type="entry name" value="FN3_dom"/>
</dbReference>
<dbReference type="RefSeq" id="WP_160376074.1">
    <property type="nucleotide sequence ID" value="NZ_WSTB01000011.1"/>
</dbReference>
<proteinExistence type="inferred from homology"/>
<evidence type="ECO:0000313" key="7">
    <source>
        <dbReference type="Proteomes" id="UP000471501"/>
    </source>
</evidence>
<dbReference type="Proteomes" id="UP000471501">
    <property type="component" value="Unassembled WGS sequence"/>
</dbReference>
<dbReference type="AlphaFoldDB" id="A0A6I4NPT0"/>
<protein>
    <submittedName>
        <fullName evidence="6">T9SS type A sorting domain-containing protein</fullName>
    </submittedName>
</protein>
<sequence length="591" mass="64249">MKNYYSFLLFLVFATGFSQIPTGYYDTATGTGYALKTQLYNIIKGHTDNGYGGLYTTYETSDIDNFYENDGSVLDMYSENPAGTDPYNYSIATTQRCGNYTNEGDCYNREHIIPQSVFNEASPMRNDAHFITPTDGKVNGIRSNYPHAMVANPTITSQNGSKLGESTTAGYTGPVFEPIDAFKGDIARMYFYFATRYENTVSGYPYAMFNGTSTKVFTPAFLSQLIAWHNQDPVSPREIARNNAIYARQNNRNPFIDHPEYVAAVWTTEPDDTTPPTAVTGLAVTATTSNSANLSWTAATDNVAVAGYAIYVNDVFKQNATGTTATLSGLSPLTTYSFYVITKDTSNNLSIPSTTVNGTTTDVPAGTTDCAKESFANIPTATSSSYTTRSWTGDAGLIWTATDARTDQTINTKAIGIRNGSLTATATPNGIGDLTVTTQLKFSGTSGTFNLRVNGNIVGLISYNASVTTTTISGINVSGNVVISITDNSTPTNRVAIDDLSWTCYSNLSNESFERDSFSVYPNPSDGDFKIQFGNANELGKIEIFSTLGQKVFEKENSNLSSVKVNHLSKGIYIVRITQESKTYIKKIIIN</sequence>
<dbReference type="InterPro" id="IPR036116">
    <property type="entry name" value="FN3_sf"/>
</dbReference>
<dbReference type="NCBIfam" id="TIGR04183">
    <property type="entry name" value="Por_Secre_tail"/>
    <property type="match status" value="1"/>
</dbReference>
<dbReference type="GO" id="GO:0016787">
    <property type="term" value="F:hydrolase activity"/>
    <property type="evidence" value="ECO:0007669"/>
    <property type="project" value="UniProtKB-KW"/>
</dbReference>
<reference evidence="6 7" key="1">
    <citation type="submission" date="2019-12" db="EMBL/GenBank/DDBJ databases">
        <authorList>
            <person name="Kim Y.S."/>
        </authorList>
    </citation>
    <scope>NUCLEOTIDE SEQUENCE [LARGE SCALE GENOMIC DNA]</scope>
    <source>
        <strain evidence="6 7">GA093</strain>
    </source>
</reference>
<organism evidence="6 7">
    <name type="scientific">Flavobacterium hydrocarbonoxydans</name>
    <dbReference type="NCBI Taxonomy" id="2683249"/>
    <lineage>
        <taxon>Bacteria</taxon>
        <taxon>Pseudomonadati</taxon>
        <taxon>Bacteroidota</taxon>
        <taxon>Flavobacteriia</taxon>
        <taxon>Flavobacteriales</taxon>
        <taxon>Flavobacteriaceae</taxon>
        <taxon>Flavobacterium</taxon>
    </lineage>
</organism>
<dbReference type="SUPFAM" id="SSF49265">
    <property type="entry name" value="Fibronectin type III"/>
    <property type="match status" value="1"/>
</dbReference>